<dbReference type="AlphaFoldDB" id="B9TCL7"/>
<evidence type="ECO:0000313" key="2">
    <source>
        <dbReference type="Proteomes" id="UP000008311"/>
    </source>
</evidence>
<dbReference type="InParanoid" id="B9TCL7"/>
<reference evidence="2" key="1">
    <citation type="journal article" date="2010" name="Nat. Biotechnol.">
        <title>Draft genome sequence of the oilseed species Ricinus communis.</title>
        <authorList>
            <person name="Chan A.P."/>
            <person name="Crabtree J."/>
            <person name="Zhao Q."/>
            <person name="Lorenzi H."/>
            <person name="Orvis J."/>
            <person name="Puiu D."/>
            <person name="Melake-Berhan A."/>
            <person name="Jones K.M."/>
            <person name="Redman J."/>
            <person name="Chen G."/>
            <person name="Cahoon E.B."/>
            <person name="Gedil M."/>
            <person name="Stanke M."/>
            <person name="Haas B.J."/>
            <person name="Wortman J.R."/>
            <person name="Fraser-Liggett C.M."/>
            <person name="Ravel J."/>
            <person name="Rabinowicz P.D."/>
        </authorList>
    </citation>
    <scope>NUCLEOTIDE SEQUENCE [LARGE SCALE GENOMIC DNA]</scope>
    <source>
        <strain evidence="2">cv. Hale</strain>
    </source>
</reference>
<keyword evidence="2" id="KW-1185">Reference proteome</keyword>
<accession>B9TCL7</accession>
<dbReference type="Proteomes" id="UP000008311">
    <property type="component" value="Unassembled WGS sequence"/>
</dbReference>
<name>B9TCL7_RICCO</name>
<sequence>MPYRPYRIHRQAGLDSRFISIELDGREVYVLEREDDGKGIWALYPVRDGVRGAKMERDQYANDLIERVTHGLICAGHIARVDAGYAVPVPVDAGDFYVSGLGYLCCRKPVGMVLSEAAVSTYGIHARHQIRMATLEERLAAGLDVKDATRAAVLLVP</sequence>
<organism evidence="1 2">
    <name type="scientific">Ricinus communis</name>
    <name type="common">Castor bean</name>
    <dbReference type="NCBI Taxonomy" id="3988"/>
    <lineage>
        <taxon>Eukaryota</taxon>
        <taxon>Viridiplantae</taxon>
        <taxon>Streptophyta</taxon>
        <taxon>Embryophyta</taxon>
        <taxon>Tracheophyta</taxon>
        <taxon>Spermatophyta</taxon>
        <taxon>Magnoliopsida</taxon>
        <taxon>eudicotyledons</taxon>
        <taxon>Gunneridae</taxon>
        <taxon>Pentapetalae</taxon>
        <taxon>rosids</taxon>
        <taxon>fabids</taxon>
        <taxon>Malpighiales</taxon>
        <taxon>Euphorbiaceae</taxon>
        <taxon>Acalyphoideae</taxon>
        <taxon>Acalypheae</taxon>
        <taxon>Ricinus</taxon>
    </lineage>
</organism>
<evidence type="ECO:0000313" key="1">
    <source>
        <dbReference type="EMBL" id="EEF26398.1"/>
    </source>
</evidence>
<protein>
    <submittedName>
        <fullName evidence="1">Uncharacterized protein</fullName>
    </submittedName>
</protein>
<dbReference type="EMBL" id="EQ977408">
    <property type="protein sequence ID" value="EEF26398.1"/>
    <property type="molecule type" value="Genomic_DNA"/>
</dbReference>
<gene>
    <name evidence="1" type="ORF">RCOM_1941000</name>
</gene>
<proteinExistence type="predicted"/>